<gene>
    <name evidence="1" type="ORF">PA905_07980</name>
</gene>
<comment type="caution">
    <text evidence="1">The sequence shown here is derived from an EMBL/GenBank/DDBJ whole genome shotgun (WGS) entry which is preliminary data.</text>
</comment>
<dbReference type="AlphaFoldDB" id="A0A479ZQ26"/>
<evidence type="ECO:0000313" key="1">
    <source>
        <dbReference type="EMBL" id="GCL34585.1"/>
    </source>
</evidence>
<proteinExistence type="predicted"/>
<dbReference type="EMBL" id="BJCD01000010">
    <property type="protein sequence ID" value="GCL34585.1"/>
    <property type="molecule type" value="Genomic_DNA"/>
</dbReference>
<reference evidence="2" key="1">
    <citation type="submission" date="2019-02" db="EMBL/GenBank/DDBJ databases">
        <title>Draft genome sequence of Planktothrix agardhii NIES-905.</title>
        <authorList>
            <person name="Yamaguchi H."/>
            <person name="Suzuki S."/>
            <person name="Kawachi M."/>
        </authorList>
    </citation>
    <scope>NUCLEOTIDE SEQUENCE [LARGE SCALE GENOMIC DNA]</scope>
    <source>
        <strain evidence="2">CCAP 1459/11A</strain>
    </source>
</reference>
<protein>
    <submittedName>
        <fullName evidence="1">Uncharacterized protein</fullName>
    </submittedName>
</protein>
<dbReference type="Proteomes" id="UP000299794">
    <property type="component" value="Unassembled WGS sequence"/>
</dbReference>
<organism evidence="1 2">
    <name type="scientific">Planktothrix agardhii CCAP 1459/11A</name>
    <dbReference type="NCBI Taxonomy" id="282420"/>
    <lineage>
        <taxon>Bacteria</taxon>
        <taxon>Bacillati</taxon>
        <taxon>Cyanobacteriota</taxon>
        <taxon>Cyanophyceae</taxon>
        <taxon>Oscillatoriophycideae</taxon>
        <taxon>Oscillatoriales</taxon>
        <taxon>Microcoleaceae</taxon>
        <taxon>Planktothrix</taxon>
    </lineage>
</organism>
<evidence type="ECO:0000313" key="2">
    <source>
        <dbReference type="Proteomes" id="UP000299794"/>
    </source>
</evidence>
<name>A0A479ZQ26_PLAAG</name>
<sequence length="175" mass="20108">MQGVRLKLRAKVCFADKTEDLYRKIRVHTDMTFYSLKSRQGFGVSVNLMDYVINQGKISTLPELFREPEVAEYSLSQIHVNGKSWNVTPKDLKFTVDKSSDCNLPLKDLPFQDVYIPFKAIFERLIAEGKIERRLTEDAILSSTIVVGLEQWGRNRSEVEISDRSILISLPPIAW</sequence>
<accession>A0A479ZQ26</accession>